<dbReference type="PRINTS" id="PR00081">
    <property type="entry name" value="GDHRDH"/>
</dbReference>
<organism evidence="5 6">
    <name type="scientific">Mycolicibacterium elephantis</name>
    <dbReference type="NCBI Taxonomy" id="81858"/>
    <lineage>
        <taxon>Bacteria</taxon>
        <taxon>Bacillati</taxon>
        <taxon>Actinomycetota</taxon>
        <taxon>Actinomycetes</taxon>
        <taxon>Mycobacteriales</taxon>
        <taxon>Mycobacteriaceae</taxon>
        <taxon>Mycolicibacterium</taxon>
    </lineage>
</organism>
<evidence type="ECO:0000259" key="4">
    <source>
        <dbReference type="SMART" id="SM00822"/>
    </source>
</evidence>
<reference evidence="5 6" key="1">
    <citation type="submission" date="2017-02" db="EMBL/GenBank/DDBJ databases">
        <title>The new phylogeny of genus Mycobacterium.</title>
        <authorList>
            <person name="Tortoli E."/>
            <person name="Trovato A."/>
            <person name="Cirillo D.M."/>
        </authorList>
    </citation>
    <scope>NUCLEOTIDE SEQUENCE [LARGE SCALE GENOMIC DNA]</scope>
    <source>
        <strain evidence="5 6">FI-09383</strain>
    </source>
</reference>
<dbReference type="SUPFAM" id="SSF51735">
    <property type="entry name" value="NAD(P)-binding Rossmann-fold domains"/>
    <property type="match status" value="1"/>
</dbReference>
<dbReference type="Proteomes" id="UP000192772">
    <property type="component" value="Unassembled WGS sequence"/>
</dbReference>
<dbReference type="InterPro" id="IPR036291">
    <property type="entry name" value="NAD(P)-bd_dom_sf"/>
</dbReference>
<evidence type="ECO:0000256" key="1">
    <source>
        <dbReference type="ARBA" id="ARBA00006484"/>
    </source>
</evidence>
<feature type="domain" description="Ketoreductase" evidence="4">
    <location>
        <begin position="6"/>
        <end position="184"/>
    </location>
</feature>
<evidence type="ECO:0000313" key="5">
    <source>
        <dbReference type="EMBL" id="ORA64774.1"/>
    </source>
</evidence>
<dbReference type="Pfam" id="PF00106">
    <property type="entry name" value="adh_short"/>
    <property type="match status" value="1"/>
</dbReference>
<name>A0A1X0CX78_9MYCO</name>
<evidence type="ECO:0000313" key="6">
    <source>
        <dbReference type="Proteomes" id="UP000192772"/>
    </source>
</evidence>
<dbReference type="Gene3D" id="3.40.50.720">
    <property type="entry name" value="NAD(P)-binding Rossmann-like Domain"/>
    <property type="match status" value="1"/>
</dbReference>
<protein>
    <submittedName>
        <fullName evidence="5">Short-chain dehydrogenase</fullName>
    </submittedName>
</protein>
<comment type="caution">
    <text evidence="5">The sequence shown here is derived from an EMBL/GenBank/DDBJ whole genome shotgun (WGS) entry which is preliminary data.</text>
</comment>
<evidence type="ECO:0000256" key="3">
    <source>
        <dbReference type="RuleBase" id="RU000363"/>
    </source>
</evidence>
<keyword evidence="2" id="KW-0560">Oxidoreductase</keyword>
<sequence>MKLAGRHALVTGATGGIGQAVARELAARGCELTVTGRRDAELESLVSELGPCARGLTADLIRPSDVRRLVRDAGPVDILVANAGIGIPQDLATLSDAEIEEAVRINLVAPAWLARAALGPMKQRGRGHIVLVSSGAGLVATPGNGTVYTATKWGLRGLGLALRQELYGTGVGVSTIFPGPIRDAGMLAQTGVALPRFFATSSPQEVADAVASAIERDRPEITVASPGVRLLLGFGAVAPVLIGHLARLAGVARVRDAILDDLAARR</sequence>
<gene>
    <name evidence="5" type="ORF">BST23_15910</name>
</gene>
<proteinExistence type="inferred from homology"/>
<dbReference type="PRINTS" id="PR00080">
    <property type="entry name" value="SDRFAMILY"/>
</dbReference>
<dbReference type="GO" id="GO:0016491">
    <property type="term" value="F:oxidoreductase activity"/>
    <property type="evidence" value="ECO:0007669"/>
    <property type="project" value="UniProtKB-KW"/>
</dbReference>
<dbReference type="CDD" id="cd05233">
    <property type="entry name" value="SDR_c"/>
    <property type="match status" value="1"/>
</dbReference>
<dbReference type="EMBL" id="MVHP01000018">
    <property type="protein sequence ID" value="ORA64774.1"/>
    <property type="molecule type" value="Genomic_DNA"/>
</dbReference>
<accession>A0A1X0CX78</accession>
<evidence type="ECO:0000256" key="2">
    <source>
        <dbReference type="ARBA" id="ARBA00023002"/>
    </source>
</evidence>
<dbReference type="PANTHER" id="PTHR44196:SF1">
    <property type="entry name" value="DEHYDROGENASE_REDUCTASE SDR FAMILY MEMBER 7B"/>
    <property type="match status" value="1"/>
</dbReference>
<dbReference type="STRING" id="81858.BST23_15910"/>
<dbReference type="GO" id="GO:0016020">
    <property type="term" value="C:membrane"/>
    <property type="evidence" value="ECO:0007669"/>
    <property type="project" value="TreeGrafter"/>
</dbReference>
<dbReference type="InterPro" id="IPR002347">
    <property type="entry name" value="SDR_fam"/>
</dbReference>
<dbReference type="PANTHER" id="PTHR44196">
    <property type="entry name" value="DEHYDROGENASE/REDUCTASE SDR FAMILY MEMBER 7B"/>
    <property type="match status" value="1"/>
</dbReference>
<dbReference type="AlphaFoldDB" id="A0A1X0CX78"/>
<comment type="similarity">
    <text evidence="1 3">Belongs to the short-chain dehydrogenases/reductases (SDR) family.</text>
</comment>
<dbReference type="SMART" id="SM00822">
    <property type="entry name" value="PKS_KR"/>
    <property type="match status" value="1"/>
</dbReference>
<dbReference type="OrthoDB" id="5178125at2"/>
<dbReference type="RefSeq" id="WP_083043249.1">
    <property type="nucleotide sequence ID" value="NZ_MVHP01000018.1"/>
</dbReference>
<dbReference type="InterPro" id="IPR057326">
    <property type="entry name" value="KR_dom"/>
</dbReference>